<comment type="caution">
    <text evidence="1">The sequence shown here is derived from an EMBL/GenBank/DDBJ whole genome shotgun (WGS) entry which is preliminary data.</text>
</comment>
<evidence type="ECO:0000313" key="2">
    <source>
        <dbReference type="Proteomes" id="UP000561617"/>
    </source>
</evidence>
<protein>
    <submittedName>
        <fullName evidence="1">Alpha-L-fucosidase</fullName>
    </submittedName>
</protein>
<evidence type="ECO:0000313" key="1">
    <source>
        <dbReference type="EMBL" id="MBC1489780.1"/>
    </source>
</evidence>
<proteinExistence type="predicted"/>
<accession>A0A7X0X8W5</accession>
<sequence>MPQVRDLSIIDVPSGCVLTSCDISAGFGEKLHDSLVVAPELTGQLTLRVALLEMIATGAEVVTVSDVVGAEMEPTGRRIIAGLENELKKANLAHIELNGSTEENVEVAATSVGVLVTGFATRAALKITNVHQAAILFAFGEPIVGAEVLQKMDQMPDYQLVKRLIKDNAVLEVVPVGSKGMAYEANLLAHLNNGVFIPDDTLNDEKMNKTAGPASVILAAVKADLAAPFLKEYPSAKCLGAIHRNEVSTWEK</sequence>
<dbReference type="AlphaFoldDB" id="A0A7X0X8W5"/>
<reference evidence="1 2" key="1">
    <citation type="submission" date="2020-03" db="EMBL/GenBank/DDBJ databases">
        <title>Soil Listeria distribution.</title>
        <authorList>
            <person name="Liao J."/>
            <person name="Wiedmann M."/>
        </authorList>
    </citation>
    <scope>NUCLEOTIDE SEQUENCE [LARGE SCALE GENOMIC DNA]</scope>
    <source>
        <strain evidence="1 2">FSL L7-1554</strain>
    </source>
</reference>
<gene>
    <name evidence="1" type="ORF">HCJ38_12340</name>
</gene>
<dbReference type="EMBL" id="JAASTW010000017">
    <property type="protein sequence ID" value="MBC1489780.1"/>
    <property type="molecule type" value="Genomic_DNA"/>
</dbReference>
<name>A0A7X0X8W5_9LIST</name>
<dbReference type="Proteomes" id="UP000561617">
    <property type="component" value="Unassembled WGS sequence"/>
</dbReference>
<organism evidence="1 2">
    <name type="scientific">Listeria immobilis</name>
    <dbReference type="NCBI Taxonomy" id="2713502"/>
    <lineage>
        <taxon>Bacteria</taxon>
        <taxon>Bacillati</taxon>
        <taxon>Bacillota</taxon>
        <taxon>Bacilli</taxon>
        <taxon>Bacillales</taxon>
        <taxon>Listeriaceae</taxon>
        <taxon>Listeria</taxon>
    </lineage>
</organism>
<dbReference type="RefSeq" id="WP_185381438.1">
    <property type="nucleotide sequence ID" value="NZ_JAASTW010000017.1"/>
</dbReference>